<organism evidence="4 5">
    <name type="scientific">Actinoplanes nipponensis</name>
    <dbReference type="NCBI Taxonomy" id="135950"/>
    <lineage>
        <taxon>Bacteria</taxon>
        <taxon>Bacillati</taxon>
        <taxon>Actinomycetota</taxon>
        <taxon>Actinomycetes</taxon>
        <taxon>Micromonosporales</taxon>
        <taxon>Micromonosporaceae</taxon>
        <taxon>Actinoplanes</taxon>
    </lineage>
</organism>
<feature type="compositionally biased region" description="Basic and acidic residues" evidence="2">
    <location>
        <begin position="506"/>
        <end position="517"/>
    </location>
</feature>
<protein>
    <recommendedName>
        <fullName evidence="3">Hint domain-containing protein</fullName>
    </recommendedName>
</protein>
<feature type="region of interest" description="Disordered" evidence="2">
    <location>
        <begin position="447"/>
        <end position="517"/>
    </location>
</feature>
<dbReference type="EMBL" id="BOMQ01000063">
    <property type="protein sequence ID" value="GIE51973.1"/>
    <property type="molecule type" value="Genomic_DNA"/>
</dbReference>
<feature type="compositionally biased region" description="Basic and acidic residues" evidence="2">
    <location>
        <begin position="464"/>
        <end position="482"/>
    </location>
</feature>
<evidence type="ECO:0000313" key="5">
    <source>
        <dbReference type="Proteomes" id="UP000647172"/>
    </source>
</evidence>
<sequence length="1396" mass="145143">MLHQGGPQVRSLAKTALETTDTARRDALTGADARDTPLGAAAQQDWNASPPPAGFETAQEQRWLAVINKFSYQSGVPEFDTAMRQFIRNSDHRTYDALDSDIVPRANTAATDKVKALVTEQKTSDRYLVALRQWQVDLGALYGESPVDMTEIALRMSADDARMFLQYGGFAKDAPVADSAEFRQEVESLKARWAGCDYRNPADPYRALVDVTSVAQAEWQAELDAQAAPRNAIVAAEAQAWKDMFDASTALTESVGQAWIADRMLAYQKSMGSTWTPPAAFTTALKGTQTAIDQQLVIANNALTSVKAQSGKADAAQEQAAQIAAANHTPRGRGLAYALQSVQVTKAAVAATEAAAKAIATAKKTSLATTATSSALFAQACAEENALQAQFRRAASEEAAKQAKAAADAAVTQVAVAKAGAEKAASGRARAEAAEKVAKAAAADAHAKRGIAEQEQRNAAAARARADQERAKAAEAERRAEQQRSVAATARTNAETAGTTAAQKRAAAEKSEADAVNARRDAVTAEHLKDAAVAKAQAANAKASADEGTANAQAARKAADEAQVYADQATTAATSARSAADSATAAASAARAAATQATAAAGRARAASDAAQADAVTTSAQAAIAHAAAADAIAGSAQAAGAVRAAQAEVRKAQAASVAAAADAAAAKVLAREAQVDAGKSAGWAYAASVAAVGARDAAAAVVNPANTAIAIGTAYREIDASAGMAVLIGQNAKTLAEQQAATAQIRAAEAARAATAAQQAADRAAADSKAAAVAAAQAAADVSRALAALQQTKVYAAQAATDMAAAIKADASTSEYNRQAQEDAAAADRAATTAEADAAAAREAASAAEADAQSARAAANAAEADAAIARDVAAKADKDADAAELAAANAREAAEQAESAKVLAEIEARNNAFAVAISGEGPSGAAGLQIVPNIRDEVTPDDDCVIPWNDINVCDLKVDHHITGQITYLVRTCPDQTATSCPDAYTIDYLGVGDVDIHETRTERIDVGAIRRDLMTKFAYGMVSDFVECARAEKPNWKTACAWALGSIAAPAVLKVAARSVMTLRVAMRTGIGIEEAYAAVRLAEVEASALAKLEGDAAKALAEKGCATGHSFAADTPVRLAGGGSKPIDQVREGDRVTGIDPVTGGPATGTVSWVHEHTDTDLRDVTVRDAAGDEFVVRTTHNHPFWRIADLGWVDAGDLKVDDALRTEDGRAGVVTDVRPHPGHQQMYDLTVDDIHTYYVVAGASALLVHNVDCLGRKVNWLSTALGTTAMEFRRSLPFYPSRNVAVAKVEVDGQERLLKAMSDGEGKHSEDFIIEQINKLRGEGKEVSKIKELYSDRTPCPRCEGRLGDYLADDADVTWSFYYLDPATPLGAEVNKQTLEMLKKAVTNSWHP</sequence>
<feature type="compositionally biased region" description="Basic and acidic residues" evidence="2">
    <location>
        <begin position="447"/>
        <end position="456"/>
    </location>
</feature>
<proteinExistence type="predicted"/>
<accession>A0A919JJL7</accession>
<keyword evidence="1" id="KW-0175">Coiled coil</keyword>
<dbReference type="Gene3D" id="2.170.16.10">
    <property type="entry name" value="Hedgehog/Intein (Hint) domain"/>
    <property type="match status" value="1"/>
</dbReference>
<dbReference type="SMART" id="SM00306">
    <property type="entry name" value="HintN"/>
    <property type="match status" value="1"/>
</dbReference>
<dbReference type="CDD" id="cd00081">
    <property type="entry name" value="Hint"/>
    <property type="match status" value="1"/>
</dbReference>
<feature type="compositionally biased region" description="Low complexity" evidence="2">
    <location>
        <begin position="496"/>
        <end position="505"/>
    </location>
</feature>
<keyword evidence="5" id="KW-1185">Reference proteome</keyword>
<feature type="coiled-coil region" evidence="1">
    <location>
        <begin position="818"/>
        <end position="908"/>
    </location>
</feature>
<dbReference type="InterPro" id="IPR036844">
    <property type="entry name" value="Hint_dom_sf"/>
</dbReference>
<feature type="domain" description="Hint" evidence="3">
    <location>
        <begin position="1111"/>
        <end position="1212"/>
    </location>
</feature>
<dbReference type="InterPro" id="IPR030934">
    <property type="entry name" value="Intein_C"/>
</dbReference>
<dbReference type="Proteomes" id="UP000647172">
    <property type="component" value="Unassembled WGS sequence"/>
</dbReference>
<name>A0A919JJL7_9ACTN</name>
<evidence type="ECO:0000256" key="2">
    <source>
        <dbReference type="SAM" id="MobiDB-lite"/>
    </source>
</evidence>
<comment type="caution">
    <text evidence="4">The sequence shown here is derived from an EMBL/GenBank/DDBJ whole genome shotgun (WGS) entry which is preliminary data.</text>
</comment>
<dbReference type="PROSITE" id="PS50818">
    <property type="entry name" value="INTEIN_C_TER"/>
    <property type="match status" value="1"/>
</dbReference>
<evidence type="ECO:0000256" key="1">
    <source>
        <dbReference type="SAM" id="Coils"/>
    </source>
</evidence>
<dbReference type="RefSeq" id="WP_203772971.1">
    <property type="nucleotide sequence ID" value="NZ_BAAAYJ010000091.1"/>
</dbReference>
<reference evidence="4" key="1">
    <citation type="submission" date="2021-01" db="EMBL/GenBank/DDBJ databases">
        <title>Whole genome shotgun sequence of Actinoplanes nipponensis NBRC 14063.</title>
        <authorList>
            <person name="Komaki H."/>
            <person name="Tamura T."/>
        </authorList>
    </citation>
    <scope>NUCLEOTIDE SEQUENCE</scope>
    <source>
        <strain evidence="4">NBRC 14063</strain>
    </source>
</reference>
<dbReference type="InterPro" id="IPR003587">
    <property type="entry name" value="Hint_dom_N"/>
</dbReference>
<evidence type="ECO:0000259" key="3">
    <source>
        <dbReference type="SMART" id="SM00306"/>
    </source>
</evidence>
<gene>
    <name evidence="4" type="ORF">Ani05nite_55070</name>
</gene>
<dbReference type="SUPFAM" id="SSF51294">
    <property type="entry name" value="Hedgehog/intein (Hint) domain"/>
    <property type="match status" value="1"/>
</dbReference>
<evidence type="ECO:0000313" key="4">
    <source>
        <dbReference type="EMBL" id="GIE51973.1"/>
    </source>
</evidence>
<dbReference type="Pfam" id="PF07591">
    <property type="entry name" value="PT-HINT"/>
    <property type="match status" value="1"/>
</dbReference>